<evidence type="ECO:0000256" key="3">
    <source>
        <dbReference type="ARBA" id="ARBA00023163"/>
    </source>
</evidence>
<evidence type="ECO:0000259" key="5">
    <source>
        <dbReference type="PROSITE" id="PS01124"/>
    </source>
</evidence>
<dbReference type="InterPro" id="IPR018062">
    <property type="entry name" value="HTH_AraC-typ_CS"/>
</dbReference>
<proteinExistence type="predicted"/>
<dbReference type="InterPro" id="IPR018060">
    <property type="entry name" value="HTH_AraC"/>
</dbReference>
<accession>A0ABS4VHA7</accession>
<protein>
    <submittedName>
        <fullName evidence="6">Transcriptional regulator GlxA family with amidase domain</fullName>
    </submittedName>
</protein>
<gene>
    <name evidence="6" type="ORF">JOF59_005657</name>
</gene>
<dbReference type="Pfam" id="PF12833">
    <property type="entry name" value="HTH_18"/>
    <property type="match status" value="1"/>
</dbReference>
<dbReference type="EMBL" id="JAGINS010000001">
    <property type="protein sequence ID" value="MBP2363257.1"/>
    <property type="molecule type" value="Genomic_DNA"/>
</dbReference>
<dbReference type="PROSITE" id="PS01124">
    <property type="entry name" value="HTH_ARAC_FAMILY_2"/>
    <property type="match status" value="1"/>
</dbReference>
<comment type="caution">
    <text evidence="6">The sequence shown here is derived from an EMBL/GenBank/DDBJ whole genome shotgun (WGS) entry which is preliminary data.</text>
</comment>
<dbReference type="InterPro" id="IPR009057">
    <property type="entry name" value="Homeodomain-like_sf"/>
</dbReference>
<reference evidence="6 7" key="1">
    <citation type="submission" date="2021-03" db="EMBL/GenBank/DDBJ databases">
        <title>Sequencing the genomes of 1000 actinobacteria strains.</title>
        <authorList>
            <person name="Klenk H.-P."/>
        </authorList>
    </citation>
    <scope>NUCLEOTIDE SEQUENCE [LARGE SCALE GENOMIC DNA]</scope>
    <source>
        <strain evidence="6 7">DSM 40843</strain>
    </source>
</reference>
<evidence type="ECO:0000256" key="1">
    <source>
        <dbReference type="ARBA" id="ARBA00023015"/>
    </source>
</evidence>
<evidence type="ECO:0000256" key="4">
    <source>
        <dbReference type="SAM" id="MobiDB-lite"/>
    </source>
</evidence>
<evidence type="ECO:0000256" key="2">
    <source>
        <dbReference type="ARBA" id="ARBA00023125"/>
    </source>
</evidence>
<keyword evidence="3" id="KW-0804">Transcription</keyword>
<dbReference type="Gene3D" id="1.10.10.60">
    <property type="entry name" value="Homeodomain-like"/>
    <property type="match status" value="1"/>
</dbReference>
<keyword evidence="2" id="KW-0238">DNA-binding</keyword>
<sequence>MCHPSWARARTSAQRLKDLVRLRRIRDRIDREYARPLDVEALARGEDMTARHLSREFRQAYGRSPYDYLMTRRIARATLLLRRDDISLPEVCAEAGFSSLETFSIRFTELVGSPPSAYRRETARTPADLSARHEHGDRTDQESRSTGPRPQLA</sequence>
<feature type="region of interest" description="Disordered" evidence="4">
    <location>
        <begin position="115"/>
        <end position="153"/>
    </location>
</feature>
<dbReference type="SMART" id="SM00342">
    <property type="entry name" value="HTH_ARAC"/>
    <property type="match status" value="1"/>
</dbReference>
<evidence type="ECO:0000313" key="6">
    <source>
        <dbReference type="EMBL" id="MBP2363257.1"/>
    </source>
</evidence>
<feature type="compositionally biased region" description="Basic and acidic residues" evidence="4">
    <location>
        <begin position="130"/>
        <end position="143"/>
    </location>
</feature>
<feature type="domain" description="HTH araC/xylS-type" evidence="5">
    <location>
        <begin position="23"/>
        <end position="121"/>
    </location>
</feature>
<dbReference type="SUPFAM" id="SSF46689">
    <property type="entry name" value="Homeodomain-like"/>
    <property type="match status" value="2"/>
</dbReference>
<organism evidence="6 7">
    <name type="scientific">Streptomyces clavifer</name>
    <dbReference type="NCBI Taxonomy" id="68188"/>
    <lineage>
        <taxon>Bacteria</taxon>
        <taxon>Bacillati</taxon>
        <taxon>Actinomycetota</taxon>
        <taxon>Actinomycetes</taxon>
        <taxon>Kitasatosporales</taxon>
        <taxon>Streptomycetaceae</taxon>
        <taxon>Streptomyces</taxon>
    </lineage>
</organism>
<dbReference type="InterPro" id="IPR050204">
    <property type="entry name" value="AraC_XylS_family_regulators"/>
</dbReference>
<feature type="compositionally biased region" description="Polar residues" evidence="4">
    <location>
        <begin position="144"/>
        <end position="153"/>
    </location>
</feature>
<dbReference type="PANTHER" id="PTHR46796">
    <property type="entry name" value="HTH-TYPE TRANSCRIPTIONAL ACTIVATOR RHAS-RELATED"/>
    <property type="match status" value="1"/>
</dbReference>
<keyword evidence="7" id="KW-1185">Reference proteome</keyword>
<name>A0ABS4VHA7_9ACTN</name>
<keyword evidence="1" id="KW-0805">Transcription regulation</keyword>
<dbReference type="Proteomes" id="UP001519311">
    <property type="component" value="Unassembled WGS sequence"/>
</dbReference>
<evidence type="ECO:0000313" key="7">
    <source>
        <dbReference type="Proteomes" id="UP001519311"/>
    </source>
</evidence>
<dbReference type="PROSITE" id="PS00041">
    <property type="entry name" value="HTH_ARAC_FAMILY_1"/>
    <property type="match status" value="1"/>
</dbReference>